<dbReference type="EMBL" id="FNXY01000004">
    <property type="protein sequence ID" value="SEJ02262.1"/>
    <property type="molecule type" value="Genomic_DNA"/>
</dbReference>
<keyword evidence="3 7" id="KW-1134">Transmembrane beta strand</keyword>
<dbReference type="Gene3D" id="2.40.170.20">
    <property type="entry name" value="TonB-dependent receptor, beta-barrel domain"/>
    <property type="match status" value="1"/>
</dbReference>
<accession>A0A1H6VPU1</accession>
<dbReference type="AlphaFoldDB" id="A0A1H6VPU1"/>
<evidence type="ECO:0000256" key="4">
    <source>
        <dbReference type="ARBA" id="ARBA00022692"/>
    </source>
</evidence>
<sequence length="1103" mass="119570">MPVVDWIVHYLTFKKMQKNLYATMRETLKIRPVHFIIPLTIFLIPDTSLAKSIDAANQDKTFKAQLKTVEKIISGTIRDKESGGFLPGVSVLEKGTSNGTITNADGKFTITVSDNATLVFSFIGYSSIERSANDKTGFDIELLTDAKQLSEVMVVGYGTQAKAEFTGSAVRISGEAIKEQPVQSFDQALAGRAAGVSIAQPNGVLNNPPVIRIRGVNSISLSSYPLVVVDGIPINTGNVSSSTAVPNNPLGDINPADIESIDVLKDAASTSIYGSRAAAGVLLITTKRGKTGKPRISYETWAGVSEVVRLPKLLNADQYIAIKNEAVLTAKILGGNANNDNVASALFFPNTRSDGSTIDTRWYDYIYRKGVSQNHNINVSGGTENTKYYFSANYTKQNGFLEENEFKRKAVRFNIDQTVNSWLKLKGSVSYNTSYNLSPYAGSLPGSNFFLVGAARLAISLPPNVPAFNEDGTYNISTASPNTIGMGNNKVVSNFGNPVALLELNRYTSENDRVIASFGATAKLLKNLDFNTSYAVDRLRTDNVSFDSPVQGNGFSSRGSVANVSAVRDSWNWTNTLNYSETFGEKHAITVLAGYDIQKFNNSSWGATRTQTSDPFYQNYQGNWGSITASDNDINERAYLSYFSRITYDLNKKYFLTLNFRRDGNSALGTGKKYGNFGGISGGWALSEEDFYKNSGVASVLNNVKLRASWGRVGNGNLSNSYSSLELYSGSLYGNVPTSAISQAGNAALGWETSDQTNIGADLGILNDRIQVELTYFNNNVNGLILSAPQAVSKGIPGNAILGNVGSMYNRGIEIGINANLIRKGEFTWNASLNYTNLNNKVTALAEGNTDIVGTTHVSYETTNVTRVGHSVGSLYGAKTEGVNPENGRRIFINAKGEKVQYSQVVGAGESQWTYLDGTKAAAITGADYYLIGNALPKWYGGFINNFKYRNFDLGINLSYSGGNLVMNGTRATLLDQRAYNNSTEILTRWQKPGDVTDVPRLVYNDQLSSGSSFPVSTNAEKADFLRLQNASLGYRLPASIFVNKGISSIRIYAQVSNGFLWTKYKGTDPESSVNGNSNTTPGVEKNSIGQARTFTVGLNVGF</sequence>
<evidence type="ECO:0000256" key="3">
    <source>
        <dbReference type="ARBA" id="ARBA00022452"/>
    </source>
</evidence>
<comment type="similarity">
    <text evidence="7">Belongs to the TonB-dependent receptor family.</text>
</comment>
<organism evidence="9 10">
    <name type="scientific">Dyadobacter koreensis</name>
    <dbReference type="NCBI Taxonomy" id="408657"/>
    <lineage>
        <taxon>Bacteria</taxon>
        <taxon>Pseudomonadati</taxon>
        <taxon>Bacteroidota</taxon>
        <taxon>Cytophagia</taxon>
        <taxon>Cytophagales</taxon>
        <taxon>Spirosomataceae</taxon>
        <taxon>Dyadobacter</taxon>
    </lineage>
</organism>
<dbReference type="InterPro" id="IPR039426">
    <property type="entry name" value="TonB-dep_rcpt-like"/>
</dbReference>
<evidence type="ECO:0000256" key="6">
    <source>
        <dbReference type="ARBA" id="ARBA00023237"/>
    </source>
</evidence>
<dbReference type="GO" id="GO:0009279">
    <property type="term" value="C:cell outer membrane"/>
    <property type="evidence" value="ECO:0007669"/>
    <property type="project" value="UniProtKB-SubCell"/>
</dbReference>
<evidence type="ECO:0000313" key="9">
    <source>
        <dbReference type="EMBL" id="SEJ02262.1"/>
    </source>
</evidence>
<dbReference type="Proteomes" id="UP000199532">
    <property type="component" value="Unassembled WGS sequence"/>
</dbReference>
<evidence type="ECO:0000256" key="5">
    <source>
        <dbReference type="ARBA" id="ARBA00023136"/>
    </source>
</evidence>
<gene>
    <name evidence="9" type="ORF">SAMN04487995_3077</name>
</gene>
<dbReference type="NCBIfam" id="TIGR04056">
    <property type="entry name" value="OMP_RagA_SusC"/>
    <property type="match status" value="1"/>
</dbReference>
<evidence type="ECO:0000313" key="10">
    <source>
        <dbReference type="Proteomes" id="UP000199532"/>
    </source>
</evidence>
<proteinExistence type="inferred from homology"/>
<dbReference type="Pfam" id="PF13715">
    <property type="entry name" value="CarbopepD_reg_2"/>
    <property type="match status" value="1"/>
</dbReference>
<dbReference type="InterPro" id="IPR008969">
    <property type="entry name" value="CarboxyPept-like_regulatory"/>
</dbReference>
<comment type="subcellular location">
    <subcellularLocation>
        <location evidence="1 7">Cell outer membrane</location>
        <topology evidence="1 7">Multi-pass membrane protein</topology>
    </subcellularLocation>
</comment>
<keyword evidence="5 7" id="KW-0472">Membrane</keyword>
<name>A0A1H6VPU1_9BACT</name>
<dbReference type="Gene3D" id="2.60.40.1120">
    <property type="entry name" value="Carboxypeptidase-like, regulatory domain"/>
    <property type="match status" value="1"/>
</dbReference>
<keyword evidence="6 7" id="KW-0998">Cell outer membrane</keyword>
<dbReference type="Gene3D" id="2.170.130.10">
    <property type="entry name" value="TonB-dependent receptor, plug domain"/>
    <property type="match status" value="1"/>
</dbReference>
<reference evidence="9 10" key="1">
    <citation type="submission" date="2016-10" db="EMBL/GenBank/DDBJ databases">
        <authorList>
            <person name="de Groot N.N."/>
        </authorList>
    </citation>
    <scope>NUCLEOTIDE SEQUENCE [LARGE SCALE GENOMIC DNA]</scope>
    <source>
        <strain evidence="9 10">DSM 19938</strain>
    </source>
</reference>
<dbReference type="InterPro" id="IPR036942">
    <property type="entry name" value="Beta-barrel_TonB_sf"/>
</dbReference>
<evidence type="ECO:0000256" key="2">
    <source>
        <dbReference type="ARBA" id="ARBA00022448"/>
    </source>
</evidence>
<dbReference type="InterPro" id="IPR037066">
    <property type="entry name" value="Plug_dom_sf"/>
</dbReference>
<feature type="domain" description="TonB-dependent receptor plug" evidence="8">
    <location>
        <begin position="163"/>
        <end position="281"/>
    </location>
</feature>
<protein>
    <submittedName>
        <fullName evidence="9">TonB-linked outer membrane protein, SusC/RagA family</fullName>
    </submittedName>
</protein>
<keyword evidence="10" id="KW-1185">Reference proteome</keyword>
<evidence type="ECO:0000256" key="1">
    <source>
        <dbReference type="ARBA" id="ARBA00004571"/>
    </source>
</evidence>
<keyword evidence="4 7" id="KW-0812">Transmembrane</keyword>
<dbReference type="NCBIfam" id="TIGR04057">
    <property type="entry name" value="SusC_RagA_signa"/>
    <property type="match status" value="1"/>
</dbReference>
<evidence type="ECO:0000259" key="8">
    <source>
        <dbReference type="Pfam" id="PF07715"/>
    </source>
</evidence>
<dbReference type="InterPro" id="IPR023997">
    <property type="entry name" value="TonB-dep_OMP_SusC/RagA_CS"/>
</dbReference>
<keyword evidence="2 7" id="KW-0813">Transport</keyword>
<dbReference type="SUPFAM" id="SSF56935">
    <property type="entry name" value="Porins"/>
    <property type="match status" value="1"/>
</dbReference>
<dbReference type="Pfam" id="PF07715">
    <property type="entry name" value="Plug"/>
    <property type="match status" value="1"/>
</dbReference>
<dbReference type="InterPro" id="IPR023996">
    <property type="entry name" value="TonB-dep_OMP_SusC/RagA"/>
</dbReference>
<dbReference type="SUPFAM" id="SSF49464">
    <property type="entry name" value="Carboxypeptidase regulatory domain-like"/>
    <property type="match status" value="1"/>
</dbReference>
<dbReference type="InterPro" id="IPR012910">
    <property type="entry name" value="Plug_dom"/>
</dbReference>
<evidence type="ECO:0000256" key="7">
    <source>
        <dbReference type="PROSITE-ProRule" id="PRU01360"/>
    </source>
</evidence>
<dbReference type="PROSITE" id="PS52016">
    <property type="entry name" value="TONB_DEPENDENT_REC_3"/>
    <property type="match status" value="1"/>
</dbReference>
<dbReference type="STRING" id="408657.SAMN04487995_3077"/>